<dbReference type="EMBL" id="VRMG01000001">
    <property type="protein sequence ID" value="TXN32825.1"/>
    <property type="molecule type" value="Genomic_DNA"/>
</dbReference>
<keyword evidence="4 5" id="KW-0472">Membrane</keyword>
<evidence type="ECO:0000256" key="4">
    <source>
        <dbReference type="ARBA" id="ARBA00023136"/>
    </source>
</evidence>
<feature type="transmembrane region" description="Helical" evidence="5">
    <location>
        <begin position="64"/>
        <end position="81"/>
    </location>
</feature>
<feature type="domain" description="Integral membrane bound transporter" evidence="6">
    <location>
        <begin position="28"/>
        <end position="150"/>
    </location>
</feature>
<name>A0A5C8UW82_9MICO</name>
<sequence length="347" mass="36879">MRLIASLRASSRSPILQVLKTSVAAIVAWLLCVLLLGQPLPIFAAIAALLVVQPSVNQSLAKGIERSVGVVFGVLLAYGAGALFGHSSWIVLGIIVVSLLLAWALRLSPGSANQIPISAMLVLAIGVQTPGYAVNRIIETVIGAVVGLAVNAAIVPPVLLTPAHDAVQSLAAKVAASLRALARSLREPQDDAQLAAILEDARALRTLKDSAADALDRAEESLMLNPRRGRHRSLLERDRDLLAILGPLVTRVIGMARALHDRYDPELVHDRVAVSIGVELDRAAHDLELLARPLRSLPPLTAPITAELPALTAPLVVASPDSQHWILVGSLLEDLRRVREEIIGAEE</sequence>
<dbReference type="InterPro" id="IPR049453">
    <property type="entry name" value="Memb_transporter_dom"/>
</dbReference>
<comment type="caution">
    <text evidence="7">The sequence shown here is derived from an EMBL/GenBank/DDBJ whole genome shotgun (WGS) entry which is preliminary data.</text>
</comment>
<dbReference type="AlphaFoldDB" id="A0A5C8UW82"/>
<dbReference type="GO" id="GO:0016020">
    <property type="term" value="C:membrane"/>
    <property type="evidence" value="ECO:0007669"/>
    <property type="project" value="UniProtKB-SubCell"/>
</dbReference>
<feature type="transmembrane region" description="Helical" evidence="5">
    <location>
        <begin position="117"/>
        <end position="134"/>
    </location>
</feature>
<evidence type="ECO:0000259" key="6">
    <source>
        <dbReference type="Pfam" id="PF13515"/>
    </source>
</evidence>
<proteinExistence type="predicted"/>
<evidence type="ECO:0000313" key="8">
    <source>
        <dbReference type="Proteomes" id="UP000321379"/>
    </source>
</evidence>
<protein>
    <submittedName>
        <fullName evidence="7">FUSC family protein</fullName>
    </submittedName>
</protein>
<gene>
    <name evidence="7" type="ORF">FVP33_00195</name>
</gene>
<dbReference type="Proteomes" id="UP000321379">
    <property type="component" value="Unassembled WGS sequence"/>
</dbReference>
<evidence type="ECO:0000256" key="5">
    <source>
        <dbReference type="SAM" id="Phobius"/>
    </source>
</evidence>
<keyword evidence="8" id="KW-1185">Reference proteome</keyword>
<organism evidence="7 8">
    <name type="scientific">Lacisediminihabitans profunda</name>
    <dbReference type="NCBI Taxonomy" id="2594790"/>
    <lineage>
        <taxon>Bacteria</taxon>
        <taxon>Bacillati</taxon>
        <taxon>Actinomycetota</taxon>
        <taxon>Actinomycetes</taxon>
        <taxon>Micrococcales</taxon>
        <taxon>Microbacteriaceae</taxon>
        <taxon>Lacisediminihabitans</taxon>
    </lineage>
</organism>
<evidence type="ECO:0000256" key="2">
    <source>
        <dbReference type="ARBA" id="ARBA00022692"/>
    </source>
</evidence>
<dbReference type="RefSeq" id="WP_147781627.1">
    <property type="nucleotide sequence ID" value="NZ_VRMG01000001.1"/>
</dbReference>
<evidence type="ECO:0000313" key="7">
    <source>
        <dbReference type="EMBL" id="TXN32825.1"/>
    </source>
</evidence>
<feature type="transmembrane region" description="Helical" evidence="5">
    <location>
        <begin position="26"/>
        <end position="52"/>
    </location>
</feature>
<evidence type="ECO:0000256" key="1">
    <source>
        <dbReference type="ARBA" id="ARBA00004141"/>
    </source>
</evidence>
<dbReference type="Pfam" id="PF13515">
    <property type="entry name" value="FUSC_2"/>
    <property type="match status" value="1"/>
</dbReference>
<comment type="subcellular location">
    <subcellularLocation>
        <location evidence="1">Membrane</location>
        <topology evidence="1">Multi-pass membrane protein</topology>
    </subcellularLocation>
</comment>
<accession>A0A5C8UW82</accession>
<feature type="transmembrane region" description="Helical" evidence="5">
    <location>
        <begin position="140"/>
        <end position="160"/>
    </location>
</feature>
<reference evidence="7 8" key="1">
    <citation type="submission" date="2019-08" db="EMBL/GenBank/DDBJ databases">
        <title>Bacterial whole genome sequence for Glaciihabitans sp. CHu50b-6-2.</title>
        <authorList>
            <person name="Jin L."/>
        </authorList>
    </citation>
    <scope>NUCLEOTIDE SEQUENCE [LARGE SCALE GENOMIC DNA]</scope>
    <source>
        <strain evidence="7 8">CHu50b-6-2</strain>
    </source>
</reference>
<feature type="transmembrane region" description="Helical" evidence="5">
    <location>
        <begin position="87"/>
        <end position="105"/>
    </location>
</feature>
<evidence type="ECO:0000256" key="3">
    <source>
        <dbReference type="ARBA" id="ARBA00022989"/>
    </source>
</evidence>
<keyword evidence="2 5" id="KW-0812">Transmembrane</keyword>
<keyword evidence="3 5" id="KW-1133">Transmembrane helix</keyword>